<evidence type="ECO:0000256" key="2">
    <source>
        <dbReference type="ARBA" id="ARBA00022475"/>
    </source>
</evidence>
<evidence type="ECO:0000256" key="5">
    <source>
        <dbReference type="ARBA" id="ARBA00022729"/>
    </source>
</evidence>
<dbReference type="KEGG" id="dfo:Dform_01878"/>
<evidence type="ECO:0000256" key="10">
    <source>
        <dbReference type="ARBA" id="ARBA00029374"/>
    </source>
</evidence>
<dbReference type="PANTHER" id="PTHR42827">
    <property type="entry name" value="IRON-SULFUR CLUSTER-BINDING PROTEIN-RELATED"/>
    <property type="match status" value="1"/>
</dbReference>
<keyword evidence="13" id="KW-1185">Reference proteome</keyword>
<dbReference type="Gene3D" id="3.30.70.20">
    <property type="match status" value="1"/>
</dbReference>
<keyword evidence="5" id="KW-0732">Signal</keyword>
<evidence type="ECO:0000256" key="6">
    <source>
        <dbReference type="ARBA" id="ARBA00022737"/>
    </source>
</evidence>
<feature type="domain" description="4Fe-4S ferredoxin-type" evidence="11">
    <location>
        <begin position="325"/>
        <end position="357"/>
    </location>
</feature>
<organism evidence="12 13">
    <name type="scientific">Dehalogenimonas formicexedens</name>
    <dbReference type="NCBI Taxonomy" id="1839801"/>
    <lineage>
        <taxon>Bacteria</taxon>
        <taxon>Bacillati</taxon>
        <taxon>Chloroflexota</taxon>
        <taxon>Dehalococcoidia</taxon>
        <taxon>Dehalococcoidales</taxon>
        <taxon>Dehalococcoidaceae</taxon>
        <taxon>Dehalogenimonas</taxon>
    </lineage>
</organism>
<keyword evidence="7" id="KW-0408">Iron</keyword>
<dbReference type="PROSITE" id="PS51318">
    <property type="entry name" value="TAT"/>
    <property type="match status" value="1"/>
</dbReference>
<dbReference type="GO" id="GO:0005886">
    <property type="term" value="C:plasma membrane"/>
    <property type="evidence" value="ECO:0007669"/>
    <property type="project" value="UniProtKB-SubCell"/>
</dbReference>
<dbReference type="STRING" id="1839801.Dform_01878"/>
<gene>
    <name evidence="12" type="ORF">Dform_01878</name>
</gene>
<dbReference type="GO" id="GO:0051539">
    <property type="term" value="F:4 iron, 4 sulfur cluster binding"/>
    <property type="evidence" value="ECO:0007669"/>
    <property type="project" value="UniProtKB-KW"/>
</dbReference>
<evidence type="ECO:0000256" key="3">
    <source>
        <dbReference type="ARBA" id="ARBA00022485"/>
    </source>
</evidence>
<dbReference type="SUPFAM" id="SSF54862">
    <property type="entry name" value="4Fe-4S ferredoxins"/>
    <property type="match status" value="1"/>
</dbReference>
<evidence type="ECO:0000256" key="4">
    <source>
        <dbReference type="ARBA" id="ARBA00022723"/>
    </source>
</evidence>
<dbReference type="PROSITE" id="PS00198">
    <property type="entry name" value="4FE4S_FER_1"/>
    <property type="match status" value="1"/>
</dbReference>
<name>A0A1P8F9Q4_9CHLR</name>
<dbReference type="NCBIfam" id="TIGR02486">
    <property type="entry name" value="RDH"/>
    <property type="match status" value="1"/>
</dbReference>
<dbReference type="InterPro" id="IPR012832">
    <property type="entry name" value="RDH"/>
</dbReference>
<protein>
    <submittedName>
        <fullName evidence="12">Reductive dehalogenase</fullName>
    </submittedName>
</protein>
<dbReference type="GO" id="GO:0046872">
    <property type="term" value="F:metal ion binding"/>
    <property type="evidence" value="ECO:0007669"/>
    <property type="project" value="UniProtKB-KW"/>
</dbReference>
<dbReference type="NCBIfam" id="TIGR01409">
    <property type="entry name" value="TAT_signal_seq"/>
    <property type="match status" value="1"/>
</dbReference>
<keyword evidence="6" id="KW-0677">Repeat</keyword>
<dbReference type="PANTHER" id="PTHR42827:SF1">
    <property type="entry name" value="IRON-SULFUR CLUSTER-BINDING PROTEIN"/>
    <property type="match status" value="1"/>
</dbReference>
<dbReference type="InterPro" id="IPR019546">
    <property type="entry name" value="TAT_signal_bac_arc"/>
</dbReference>
<dbReference type="InterPro" id="IPR017900">
    <property type="entry name" value="4Fe4S_Fe_S_CS"/>
</dbReference>
<keyword evidence="3" id="KW-0004">4Fe-4S</keyword>
<dbReference type="RefSeq" id="WP_076004771.1">
    <property type="nucleotide sequence ID" value="NZ_CP018258.1"/>
</dbReference>
<dbReference type="InterPro" id="IPR006311">
    <property type="entry name" value="TAT_signal"/>
</dbReference>
<evidence type="ECO:0000313" key="13">
    <source>
        <dbReference type="Proteomes" id="UP000185934"/>
    </source>
</evidence>
<dbReference type="InterPro" id="IPR017896">
    <property type="entry name" value="4Fe4S_Fe-S-bd"/>
</dbReference>
<dbReference type="EMBL" id="CP018258">
    <property type="protein sequence ID" value="APV45196.1"/>
    <property type="molecule type" value="Genomic_DNA"/>
</dbReference>
<comment type="cofactor">
    <cofactor evidence="10">
        <name>corrinoid</name>
        <dbReference type="ChEBI" id="CHEBI:33913"/>
    </cofactor>
</comment>
<evidence type="ECO:0000256" key="7">
    <source>
        <dbReference type="ARBA" id="ARBA00023004"/>
    </source>
</evidence>
<evidence type="ECO:0000313" key="12">
    <source>
        <dbReference type="EMBL" id="APV45196.1"/>
    </source>
</evidence>
<keyword evidence="4" id="KW-0479">Metal-binding</keyword>
<proteinExistence type="predicted"/>
<dbReference type="Proteomes" id="UP000185934">
    <property type="component" value="Chromosome"/>
</dbReference>
<sequence>MFYHSTVSRRDFMKGIGLTSAGIGVASATAPIFHDLDESMDGSSNFKKPWWVREVAQPTAEVDWNSMTYFDSRQTMFNNDAFIKVIGLAKLQEIAKINEDNTKKWIQENKPGATLRDVALNNATGFGFAYGLEGHFVAPEIAPSPDQLGAARWEGTPEENLRMLRVAARFFGAKDIGVFELDQNTRKTVYSYESDGKAYTFENVPTAYETDTKRVIPEKTKYVVMFTILESEEMLKRAPDNINSATTTLAYNQGALTGNRLQQFLRGIGYQGLAEMMSNAIVQVAGGNVLSGLTEMGRMGITSLNPDYGPMMRTYKIITDLPLQPTSPIDAGMFRFCKTCMLCGHSCPSNAISLETEPSYKTLGPWNKPGIKNYYYDGAKCLVYWFEGVFGCGTCRAACPFGQKSKASIHDWIVKPVAAYTPVFNSFFTNMDTAFGYEPRDPDGFSPREKLHSWWDIENAPVYGIDTTRYTLKLQ</sequence>
<keyword evidence="2" id="KW-1003">Cell membrane</keyword>
<evidence type="ECO:0000256" key="8">
    <source>
        <dbReference type="ARBA" id="ARBA00023014"/>
    </source>
</evidence>
<evidence type="ECO:0000256" key="1">
    <source>
        <dbReference type="ARBA" id="ARBA00004236"/>
    </source>
</evidence>
<comment type="subcellular location">
    <subcellularLocation>
        <location evidence="1">Cell membrane</location>
    </subcellularLocation>
</comment>
<dbReference type="InterPro" id="IPR028894">
    <property type="entry name" value="RDH_dom"/>
</dbReference>
<evidence type="ECO:0000259" key="11">
    <source>
        <dbReference type="PROSITE" id="PS51379"/>
    </source>
</evidence>
<evidence type="ECO:0000256" key="9">
    <source>
        <dbReference type="ARBA" id="ARBA00023136"/>
    </source>
</evidence>
<dbReference type="Pfam" id="PF13484">
    <property type="entry name" value="Fer4_16"/>
    <property type="match status" value="1"/>
</dbReference>
<reference evidence="13" key="1">
    <citation type="submission" date="2016-11" db="EMBL/GenBank/DDBJ databases">
        <title>Dehalogenimonas formicexedens sp. nov., a chlorinated alkane respiring bacterium isolated from contaminated groundwater.</title>
        <authorList>
            <person name="Key T.A."/>
            <person name="Bowman K.S."/>
            <person name="Lee I."/>
            <person name="Chun J."/>
            <person name="Albuquerque L."/>
            <person name="da Costa M.S."/>
            <person name="Rainey F.A."/>
            <person name="Moe W.M."/>
        </authorList>
    </citation>
    <scope>NUCLEOTIDE SEQUENCE [LARGE SCALE GENOMIC DNA]</scope>
    <source>
        <strain evidence="13">NSZ-14</strain>
    </source>
</reference>
<dbReference type="AlphaFoldDB" id="A0A1P8F9Q4"/>
<accession>A0A1P8F9Q4</accession>
<dbReference type="PROSITE" id="PS51379">
    <property type="entry name" value="4FE4S_FER_2"/>
    <property type="match status" value="1"/>
</dbReference>
<dbReference type="Pfam" id="PF13486">
    <property type="entry name" value="Dehalogenase"/>
    <property type="match status" value="1"/>
</dbReference>
<keyword evidence="8" id="KW-0411">Iron-sulfur</keyword>
<keyword evidence="9" id="KW-0472">Membrane</keyword>